<gene>
    <name evidence="2" type="ORF">SAMN03084138_01675</name>
</gene>
<dbReference type="AlphaFoldDB" id="A0A1I5NNW1"/>
<evidence type="ECO:0000256" key="1">
    <source>
        <dbReference type="SAM" id="SignalP"/>
    </source>
</evidence>
<dbReference type="Proteomes" id="UP000182692">
    <property type="component" value="Unassembled WGS sequence"/>
</dbReference>
<reference evidence="2 3" key="1">
    <citation type="submission" date="2016-10" db="EMBL/GenBank/DDBJ databases">
        <authorList>
            <person name="de Groot N.N."/>
        </authorList>
    </citation>
    <scope>NUCLEOTIDE SEQUENCE [LARGE SCALE GENOMIC DNA]</scope>
    <source>
        <strain evidence="2 3">DSM 15893</strain>
    </source>
</reference>
<dbReference type="EMBL" id="FOWR01000010">
    <property type="protein sequence ID" value="SFP23518.1"/>
    <property type="molecule type" value="Genomic_DNA"/>
</dbReference>
<evidence type="ECO:0000313" key="3">
    <source>
        <dbReference type="Proteomes" id="UP000182692"/>
    </source>
</evidence>
<sequence>MKGFGIAILFMSASFSVVASDPDLARHLTRIEQLLSNEQYKDASNLAKALVPDNDEQKALHQRLLGFIYLQEGDLDRASLAYTNAVKYSKLPPSLRQDAFGALVSISMKRSRPDIAVRYGQLYLEEFPPFQPVEQLYTRALFAEQYYDRALEQANAVIARYADAPEFMWQIKALSEEQLFQDRALINTTRNIQERYGNDIRWQRKQAGAYARLGQLRQSLRLYQQAKEQGMALTGQDYLDMAHISAQLGKASQAAQWLSKGVTEDVALNDRETQKRQLQYLMQASQWGDAWVIAAQLNEEPELSLLKAQCRIASQLQQWPDAADLAQRAIAMGGEDDPFLWEILGYSAMKINQFDVARNAYETLKRLEPDGDADVWLKTLELLTTE</sequence>
<dbReference type="OrthoDB" id="5918579at2"/>
<evidence type="ECO:0008006" key="4">
    <source>
        <dbReference type="Google" id="ProtNLM"/>
    </source>
</evidence>
<dbReference type="RefSeq" id="WP_017008587.1">
    <property type="nucleotide sequence ID" value="NZ_FOWR01000010.1"/>
</dbReference>
<dbReference type="Gene3D" id="1.25.40.10">
    <property type="entry name" value="Tetratricopeptide repeat domain"/>
    <property type="match status" value="2"/>
</dbReference>
<proteinExistence type="predicted"/>
<dbReference type="STRING" id="1121869.SAMN03084138_01675"/>
<feature type="signal peptide" evidence="1">
    <location>
        <begin position="1"/>
        <end position="19"/>
    </location>
</feature>
<name>A0A1I5NNW1_9GAMM</name>
<protein>
    <recommendedName>
        <fullName evidence="4">Tetratricopeptide repeat-containing protein</fullName>
    </recommendedName>
</protein>
<accession>A0A1I5NNW1</accession>
<organism evidence="2 3">
    <name type="scientific">Enterovibrio norvegicus DSM 15893</name>
    <dbReference type="NCBI Taxonomy" id="1121869"/>
    <lineage>
        <taxon>Bacteria</taxon>
        <taxon>Pseudomonadati</taxon>
        <taxon>Pseudomonadota</taxon>
        <taxon>Gammaproteobacteria</taxon>
        <taxon>Vibrionales</taxon>
        <taxon>Vibrionaceae</taxon>
        <taxon>Enterovibrio</taxon>
    </lineage>
</organism>
<feature type="chain" id="PRO_5010311597" description="Tetratricopeptide repeat-containing protein" evidence="1">
    <location>
        <begin position="20"/>
        <end position="386"/>
    </location>
</feature>
<evidence type="ECO:0000313" key="2">
    <source>
        <dbReference type="EMBL" id="SFP23518.1"/>
    </source>
</evidence>
<dbReference type="SUPFAM" id="SSF48452">
    <property type="entry name" value="TPR-like"/>
    <property type="match status" value="1"/>
</dbReference>
<keyword evidence="1" id="KW-0732">Signal</keyword>
<dbReference type="InterPro" id="IPR011990">
    <property type="entry name" value="TPR-like_helical_dom_sf"/>
</dbReference>
<dbReference type="GeneID" id="35871674"/>